<keyword evidence="3" id="KW-1185">Reference proteome</keyword>
<dbReference type="SUPFAM" id="SSF51695">
    <property type="entry name" value="PLC-like phosphodiesterases"/>
    <property type="match status" value="1"/>
</dbReference>
<reference evidence="3" key="1">
    <citation type="journal article" date="2019" name="Int. J. Syst. Evol. Microbiol.">
        <title>The Global Catalogue of Microorganisms (GCM) 10K type strain sequencing project: providing services to taxonomists for standard genome sequencing and annotation.</title>
        <authorList>
            <consortium name="The Broad Institute Genomics Platform"/>
            <consortium name="The Broad Institute Genome Sequencing Center for Infectious Disease"/>
            <person name="Wu L."/>
            <person name="Ma J."/>
        </authorList>
    </citation>
    <scope>NUCLEOTIDE SEQUENCE [LARGE SCALE GENOMIC DNA]</scope>
    <source>
        <strain evidence="3">NBRC 108755</strain>
    </source>
</reference>
<protein>
    <submittedName>
        <fullName evidence="2">Glycerophosphoryl diester phosphodiesterase</fullName>
    </submittedName>
</protein>
<organism evidence="2 3">
    <name type="scientific">Homoserinibacter gongjuensis</name>
    <dbReference type="NCBI Taxonomy" id="1162968"/>
    <lineage>
        <taxon>Bacteria</taxon>
        <taxon>Bacillati</taxon>
        <taxon>Actinomycetota</taxon>
        <taxon>Actinomycetes</taxon>
        <taxon>Micrococcales</taxon>
        <taxon>Microbacteriaceae</taxon>
        <taxon>Homoserinibacter</taxon>
    </lineage>
</organism>
<dbReference type="Gene3D" id="3.20.20.190">
    <property type="entry name" value="Phosphatidylinositol (PI) phosphodiesterase"/>
    <property type="match status" value="1"/>
</dbReference>
<dbReference type="EMBL" id="BSVA01000001">
    <property type="protein sequence ID" value="GMA92261.1"/>
    <property type="molecule type" value="Genomic_DNA"/>
</dbReference>
<gene>
    <name evidence="2" type="ORF">GCM10025869_27900</name>
</gene>
<accession>A0ABQ6JVC4</accession>
<comment type="caution">
    <text evidence="2">The sequence shown here is derived from an EMBL/GenBank/DDBJ whole genome shotgun (WGS) entry which is preliminary data.</text>
</comment>
<dbReference type="PANTHER" id="PTHR46211">
    <property type="entry name" value="GLYCEROPHOSPHORYL DIESTER PHOSPHODIESTERASE"/>
    <property type="match status" value="1"/>
</dbReference>
<dbReference type="Proteomes" id="UP001157069">
    <property type="component" value="Unassembled WGS sequence"/>
</dbReference>
<evidence type="ECO:0000313" key="2">
    <source>
        <dbReference type="EMBL" id="GMA92261.1"/>
    </source>
</evidence>
<dbReference type="PANTHER" id="PTHR46211:SF14">
    <property type="entry name" value="GLYCEROPHOSPHODIESTER PHOSPHODIESTERASE"/>
    <property type="match status" value="1"/>
</dbReference>
<evidence type="ECO:0000259" key="1">
    <source>
        <dbReference type="PROSITE" id="PS51704"/>
    </source>
</evidence>
<evidence type="ECO:0000313" key="3">
    <source>
        <dbReference type="Proteomes" id="UP001157069"/>
    </source>
</evidence>
<sequence length="227" mass="24462">MAAFEAAFASGLEFVETDVQLTADGVAVLMHDETVDRTTNGTGAVADLTLAEIRALDAGSWYAPEFAGTQVPLFDEFADALMGTRKKALVELKGYWSPEGVRTVLDAIYLRGVQNRIVFASFNLSTIAHLAHTAPAIPRVIIKRDLPDDPVALVSYYEAIAILTTPTSLEMDPDAVERMHAAGFGVLVYTLNSEKRWSEALAYGVDGIVTDKPSKLDGWIAKTAPGT</sequence>
<name>A0ABQ6JVC4_9MICO</name>
<dbReference type="PROSITE" id="PS51704">
    <property type="entry name" value="GP_PDE"/>
    <property type="match status" value="1"/>
</dbReference>
<dbReference type="InterPro" id="IPR017946">
    <property type="entry name" value="PLC-like_Pdiesterase_TIM-brl"/>
</dbReference>
<dbReference type="Pfam" id="PF03009">
    <property type="entry name" value="GDPD"/>
    <property type="match status" value="1"/>
</dbReference>
<feature type="domain" description="GP-PDE" evidence="1">
    <location>
        <begin position="1"/>
        <end position="220"/>
    </location>
</feature>
<proteinExistence type="predicted"/>
<dbReference type="InterPro" id="IPR030395">
    <property type="entry name" value="GP_PDE_dom"/>
</dbReference>